<dbReference type="GO" id="GO:0010181">
    <property type="term" value="F:FMN binding"/>
    <property type="evidence" value="ECO:0007669"/>
    <property type="project" value="UniProtKB-UniRule"/>
</dbReference>
<dbReference type="GO" id="GO:0004632">
    <property type="term" value="F:phosphopantothenate--cysteine ligase activity"/>
    <property type="evidence" value="ECO:0007669"/>
    <property type="project" value="UniProtKB-UniRule"/>
</dbReference>
<reference evidence="7 8" key="1">
    <citation type="journal article" date="2017" name="Front. Microbiol.">
        <title>Comparative Genomic Analysis of the Class Epsilonproteobacteria and Proposed Reclassification to Epsilonbacteraeota (phyl. nov.).</title>
        <authorList>
            <person name="Waite D.W."/>
            <person name="Vanwonterghem I."/>
            <person name="Rinke C."/>
            <person name="Parks D.H."/>
            <person name="Zhang Y."/>
            <person name="Takai K."/>
            <person name="Sievert S.M."/>
            <person name="Simon J."/>
            <person name="Campbell B.J."/>
            <person name="Hanson T.E."/>
            <person name="Woyke T."/>
            <person name="Klotz M.G."/>
            <person name="Hugenholtz P."/>
        </authorList>
    </citation>
    <scope>NUCLEOTIDE SEQUENCE [LARGE SCALE GENOMIC DNA]</scope>
    <source>
        <strain evidence="7">UBA12443</strain>
    </source>
</reference>
<dbReference type="InterPro" id="IPR005252">
    <property type="entry name" value="CoaBC"/>
</dbReference>
<feature type="region of interest" description="Phosphopantothenoylcysteine decarboxylase" evidence="3">
    <location>
        <begin position="1"/>
        <end position="194"/>
    </location>
</feature>
<dbReference type="PANTHER" id="PTHR14359">
    <property type="entry name" value="HOMO-OLIGOMERIC FLAVIN CONTAINING CYS DECARBOXYLASE FAMILY"/>
    <property type="match status" value="1"/>
</dbReference>
<dbReference type="InterPro" id="IPR003382">
    <property type="entry name" value="Flavoprotein"/>
</dbReference>
<feature type="region of interest" description="Phosphopantothenate--cysteine ligase" evidence="3">
    <location>
        <begin position="195"/>
        <end position="426"/>
    </location>
</feature>
<feature type="domain" description="DNA/pantothenate metabolism flavoprotein C-terminal" evidence="6">
    <location>
        <begin position="289"/>
        <end position="421"/>
    </location>
</feature>
<dbReference type="EMBL" id="DLUI01000046">
    <property type="protein sequence ID" value="DAB39023.1"/>
    <property type="molecule type" value="Genomic_DNA"/>
</dbReference>
<dbReference type="SUPFAM" id="SSF52507">
    <property type="entry name" value="Homo-oligomeric flavin-containing Cys decarboxylases, HFCD"/>
    <property type="match status" value="1"/>
</dbReference>
<comment type="pathway">
    <text evidence="3 4">Cofactor biosynthesis; coenzyme A biosynthesis; CoA from (R)-pantothenate: step 2/5.</text>
</comment>
<comment type="function">
    <text evidence="4">Catalyzes two steps in the biosynthesis of coenzyme A. In the first step cysteine is conjugated to 4'-phosphopantothenate to form 4-phosphopantothenoylcysteine, in the latter compound is decarboxylated to form 4'-phosphopantotheine.</text>
</comment>
<dbReference type="GO" id="GO:0071513">
    <property type="term" value="C:phosphopantothenoylcysteine decarboxylase complex"/>
    <property type="evidence" value="ECO:0007669"/>
    <property type="project" value="TreeGrafter"/>
</dbReference>
<dbReference type="EC" id="6.3.2.5" evidence="3"/>
<comment type="function">
    <text evidence="3">Catalyzes two sequential steps in the biosynthesis of coenzyme A. In the first step cysteine is conjugated to 4'-phosphopantothenate to form 4-phosphopantothenoylcysteine. In the second step the latter compound is decarboxylated to form 4'-phosphopantotheine.</text>
</comment>
<feature type="domain" description="Flavoprotein" evidence="5">
    <location>
        <begin position="11"/>
        <end position="116"/>
    </location>
</feature>
<evidence type="ECO:0000256" key="3">
    <source>
        <dbReference type="HAMAP-Rule" id="MF_02225"/>
    </source>
</evidence>
<keyword evidence="3" id="KW-0460">Magnesium</keyword>
<gene>
    <name evidence="3 7" type="primary">coaBC</name>
    <name evidence="7" type="ORF">CFH83_02945</name>
</gene>
<evidence type="ECO:0000256" key="1">
    <source>
        <dbReference type="ARBA" id="ARBA00022793"/>
    </source>
</evidence>
<evidence type="ECO:0000259" key="6">
    <source>
        <dbReference type="Pfam" id="PF04127"/>
    </source>
</evidence>
<keyword evidence="1 3" id="KW-0210">Decarboxylase</keyword>
<feature type="binding site" evidence="3">
    <location>
        <position position="371"/>
    </location>
    <ligand>
        <name>CTP</name>
        <dbReference type="ChEBI" id="CHEBI:37563"/>
    </ligand>
</feature>
<proteinExistence type="inferred from homology"/>
<comment type="caution">
    <text evidence="3">Lacks conserved residue(s) required for the propagation of feature annotation.</text>
</comment>
<keyword evidence="3 4" id="KW-0436">Ligase</keyword>
<dbReference type="Gene3D" id="3.40.50.10300">
    <property type="entry name" value="CoaB-like"/>
    <property type="match status" value="1"/>
</dbReference>
<feature type="binding site" evidence="3">
    <location>
        <position position="315"/>
    </location>
    <ligand>
        <name>CTP</name>
        <dbReference type="ChEBI" id="CHEBI:37563"/>
    </ligand>
</feature>
<keyword evidence="3" id="KW-0479">Metal-binding</keyword>
<comment type="similarity">
    <text evidence="3 4">In the C-terminal section; belongs to the PPC synthetase family.</text>
</comment>
<dbReference type="InterPro" id="IPR007085">
    <property type="entry name" value="DNA/pantothenate-metab_flavo_C"/>
</dbReference>
<dbReference type="GO" id="GO:0046872">
    <property type="term" value="F:metal ion binding"/>
    <property type="evidence" value="ECO:0007669"/>
    <property type="project" value="UniProtKB-KW"/>
</dbReference>
<evidence type="ECO:0000313" key="7">
    <source>
        <dbReference type="EMBL" id="DAB39023.1"/>
    </source>
</evidence>
<comment type="cofactor">
    <cofactor evidence="3">
        <name>Mg(2+)</name>
        <dbReference type="ChEBI" id="CHEBI:18420"/>
    </cofactor>
</comment>
<feature type="binding site" evidence="3">
    <location>
        <position position="351"/>
    </location>
    <ligand>
        <name>CTP</name>
        <dbReference type="ChEBI" id="CHEBI:37563"/>
    </ligand>
</feature>
<comment type="cofactor">
    <cofactor evidence="3">
        <name>FMN</name>
        <dbReference type="ChEBI" id="CHEBI:58210"/>
    </cofactor>
    <text evidence="3">Binds 1 FMN per subunit.</text>
</comment>
<sequence length="426" mass="46858">MQIPTNLLEGKKILLGVTGSIAAYKSLELLRLYIKAGAEVRVVMTPAAKKFVAPLSFEALSRNRVLDDTNESWADDFNHIKISQWADILVIAPVTANTIAKLANGIADTILTQCALAYPGVKLIAPSANTNMIQNPMIQASQKMLAIANYEIIETQTKELACQVVGDGAMAEPMDIFFETAKVLLKESYWEDRRVVITGGGTREKIDEVRYISNFSSGKMAKAIALSLYLKGADVCYITTKGNDSLPKSIYTIEVDDAQEMLEYTQDALRIAKKGKLSKASLTTADAIKLIQKRPFLFMVAAVADFTPKFPQQGKLKKSTLGENWQIELTQTSDILSTLAKDREGVTTIAFKAEMDTQEGLNNAKELLTKKEVDAVCYNLLEDAKSFGGDQNSITFITKEDQIDLGRHSKFELAEKIVHHAQACSA</sequence>
<keyword evidence="3 4" id="KW-0288">FMN</keyword>
<keyword evidence="2 3" id="KW-0456">Lyase</keyword>
<dbReference type="InterPro" id="IPR036551">
    <property type="entry name" value="Flavin_trans-like"/>
</dbReference>
<dbReference type="Pfam" id="PF04127">
    <property type="entry name" value="DFP"/>
    <property type="match status" value="2"/>
</dbReference>
<evidence type="ECO:0000259" key="5">
    <source>
        <dbReference type="Pfam" id="PF02441"/>
    </source>
</evidence>
<feature type="active site" description="Proton donor" evidence="3">
    <location>
        <position position="162"/>
    </location>
</feature>
<comment type="similarity">
    <text evidence="3 4">In the N-terminal section; belongs to the HFCD (homo-oligomeric flavin containing Cys decarboxylase) superfamily.</text>
</comment>
<name>A0A2D3WQN3_9BACT</name>
<protein>
    <recommendedName>
        <fullName evidence="3">Coenzyme A biosynthesis bifunctional protein CoaBC</fullName>
    </recommendedName>
    <alternativeName>
        <fullName evidence="3">DNA/pantothenate metabolism flavoprotein</fullName>
    </alternativeName>
    <alternativeName>
        <fullName evidence="3">Phosphopantothenoylcysteine synthetase/decarboxylase</fullName>
        <shortName evidence="3">PPCS-PPCDC</shortName>
    </alternativeName>
    <domain>
        <recommendedName>
            <fullName evidence="3">Phosphopantothenoylcysteine decarboxylase</fullName>
            <shortName evidence="3">PPC decarboxylase</shortName>
            <shortName evidence="3">PPC-DC</shortName>
            <ecNumber evidence="3">4.1.1.36</ecNumber>
        </recommendedName>
        <alternativeName>
            <fullName evidence="3">CoaC</fullName>
        </alternativeName>
    </domain>
    <domain>
        <recommendedName>
            <fullName evidence="3">Phosphopantothenate--cysteine ligase</fullName>
            <ecNumber evidence="3">6.3.2.5</ecNumber>
        </recommendedName>
        <alternativeName>
            <fullName evidence="3">CoaB</fullName>
        </alternativeName>
        <alternativeName>
            <fullName evidence="3">Phosphopantothenoylcysteine synthetase</fullName>
            <shortName evidence="3">PPC synthetase</shortName>
            <shortName evidence="3">PPC-S</shortName>
        </alternativeName>
    </domain>
</protein>
<dbReference type="InterPro" id="IPR035929">
    <property type="entry name" value="CoaB-like_sf"/>
</dbReference>
<accession>A0A2D3WQN3</accession>
<comment type="catalytic activity">
    <reaction evidence="3 4">
        <text>N-[(R)-4-phosphopantothenoyl]-L-cysteine + H(+) = (R)-4'-phosphopantetheine + CO2</text>
        <dbReference type="Rhea" id="RHEA:16793"/>
        <dbReference type="ChEBI" id="CHEBI:15378"/>
        <dbReference type="ChEBI" id="CHEBI:16526"/>
        <dbReference type="ChEBI" id="CHEBI:59458"/>
        <dbReference type="ChEBI" id="CHEBI:61723"/>
        <dbReference type="EC" id="4.1.1.36"/>
    </reaction>
</comment>
<evidence type="ECO:0000256" key="2">
    <source>
        <dbReference type="ARBA" id="ARBA00023239"/>
    </source>
</evidence>
<dbReference type="AlphaFoldDB" id="A0A2D3WQN3"/>
<comment type="caution">
    <text evidence="7">The sequence shown here is derived from an EMBL/GenBank/DDBJ whole genome shotgun (WGS) entry which is preliminary data.</text>
</comment>
<dbReference type="RefSeq" id="WP_294893757.1">
    <property type="nucleotide sequence ID" value="NZ_DLUI01000046.1"/>
</dbReference>
<dbReference type="UniPathway" id="UPA00241">
    <property type="reaction ID" value="UER00353"/>
</dbReference>
<feature type="domain" description="DNA/pantothenate metabolism flavoprotein C-terminal" evidence="6">
    <location>
        <begin position="191"/>
        <end position="269"/>
    </location>
</feature>
<dbReference type="SUPFAM" id="SSF102645">
    <property type="entry name" value="CoaB-like"/>
    <property type="match status" value="1"/>
</dbReference>
<dbReference type="GO" id="GO:0015937">
    <property type="term" value="P:coenzyme A biosynthetic process"/>
    <property type="evidence" value="ECO:0007669"/>
    <property type="project" value="UniProtKB-UniRule"/>
</dbReference>
<dbReference type="GO" id="GO:0015941">
    <property type="term" value="P:pantothenate catabolic process"/>
    <property type="evidence" value="ECO:0007669"/>
    <property type="project" value="InterPro"/>
</dbReference>
<comment type="pathway">
    <text evidence="3 4">Cofactor biosynthesis; coenzyme A biosynthesis; CoA from (R)-pantothenate: step 3/5.</text>
</comment>
<dbReference type="EC" id="4.1.1.36" evidence="3"/>
<feature type="binding site" evidence="3">
    <location>
        <position position="305"/>
    </location>
    <ligand>
        <name>CTP</name>
        <dbReference type="ChEBI" id="CHEBI:37563"/>
    </ligand>
</feature>
<dbReference type="Gene3D" id="3.40.50.1950">
    <property type="entry name" value="Flavin prenyltransferase-like"/>
    <property type="match status" value="1"/>
</dbReference>
<keyword evidence="3 4" id="KW-0285">Flavoprotein</keyword>
<dbReference type="Pfam" id="PF02441">
    <property type="entry name" value="Flavoprotein"/>
    <property type="match status" value="1"/>
</dbReference>
<evidence type="ECO:0000313" key="8">
    <source>
        <dbReference type="Proteomes" id="UP000228859"/>
    </source>
</evidence>
<keyword evidence="3" id="KW-0511">Multifunctional enzyme</keyword>
<dbReference type="GO" id="GO:0004633">
    <property type="term" value="F:phosphopantothenoylcysteine decarboxylase activity"/>
    <property type="evidence" value="ECO:0007669"/>
    <property type="project" value="UniProtKB-UniRule"/>
</dbReference>
<dbReference type="NCBIfam" id="TIGR00521">
    <property type="entry name" value="coaBC_dfp"/>
    <property type="match status" value="1"/>
</dbReference>
<organism evidence="7 8">
    <name type="scientific">Sulfuricurvum kujiense</name>
    <dbReference type="NCBI Taxonomy" id="148813"/>
    <lineage>
        <taxon>Bacteria</taxon>
        <taxon>Pseudomonadati</taxon>
        <taxon>Campylobacterota</taxon>
        <taxon>Epsilonproteobacteria</taxon>
        <taxon>Campylobacterales</taxon>
        <taxon>Sulfurimonadaceae</taxon>
        <taxon>Sulfuricurvum</taxon>
    </lineage>
</organism>
<dbReference type="PANTHER" id="PTHR14359:SF6">
    <property type="entry name" value="PHOSPHOPANTOTHENOYLCYSTEINE DECARBOXYLASE"/>
    <property type="match status" value="1"/>
</dbReference>
<evidence type="ECO:0000256" key="4">
    <source>
        <dbReference type="RuleBase" id="RU364078"/>
    </source>
</evidence>
<comment type="catalytic activity">
    <reaction evidence="3 4">
        <text>(R)-4'-phosphopantothenate + L-cysteine + CTP = N-[(R)-4-phosphopantothenoyl]-L-cysteine + CMP + diphosphate + H(+)</text>
        <dbReference type="Rhea" id="RHEA:19397"/>
        <dbReference type="ChEBI" id="CHEBI:10986"/>
        <dbReference type="ChEBI" id="CHEBI:15378"/>
        <dbReference type="ChEBI" id="CHEBI:33019"/>
        <dbReference type="ChEBI" id="CHEBI:35235"/>
        <dbReference type="ChEBI" id="CHEBI:37563"/>
        <dbReference type="ChEBI" id="CHEBI:59458"/>
        <dbReference type="ChEBI" id="CHEBI:60377"/>
        <dbReference type="EC" id="6.3.2.5"/>
    </reaction>
</comment>
<dbReference type="HAMAP" id="MF_02225">
    <property type="entry name" value="CoaBC"/>
    <property type="match status" value="1"/>
</dbReference>
<dbReference type="Proteomes" id="UP000228859">
    <property type="component" value="Unassembled WGS sequence"/>
</dbReference>